<accession>A0A6B0SC90</accession>
<comment type="caution">
    <text evidence="2">The sequence shown here is derived from an EMBL/GenBank/DDBJ whole genome shotgun (WGS) entry which is preliminary data.</text>
</comment>
<evidence type="ECO:0000313" key="2">
    <source>
        <dbReference type="EMBL" id="MXQ97636.1"/>
    </source>
</evidence>
<feature type="region of interest" description="Disordered" evidence="1">
    <location>
        <begin position="41"/>
        <end position="110"/>
    </location>
</feature>
<evidence type="ECO:0000313" key="3">
    <source>
        <dbReference type="Proteomes" id="UP000322234"/>
    </source>
</evidence>
<feature type="compositionally biased region" description="Polar residues" evidence="1">
    <location>
        <begin position="124"/>
        <end position="145"/>
    </location>
</feature>
<proteinExistence type="predicted"/>
<name>A0A6B0SC90_9CETA</name>
<reference evidence="2" key="1">
    <citation type="submission" date="2019-10" db="EMBL/GenBank/DDBJ databases">
        <title>The sequence and de novo assembly of the wild yak genome.</title>
        <authorList>
            <person name="Liu Y."/>
        </authorList>
    </citation>
    <scope>NUCLEOTIDE SEQUENCE [LARGE SCALE GENOMIC DNA]</scope>
    <source>
        <strain evidence="2">WY2019</strain>
    </source>
</reference>
<evidence type="ECO:0000256" key="1">
    <source>
        <dbReference type="SAM" id="MobiDB-lite"/>
    </source>
</evidence>
<dbReference type="EMBL" id="VBQZ03000198">
    <property type="protein sequence ID" value="MXQ97636.1"/>
    <property type="molecule type" value="Genomic_DNA"/>
</dbReference>
<dbReference type="AlphaFoldDB" id="A0A6B0SC90"/>
<keyword evidence="3" id="KW-1185">Reference proteome</keyword>
<feature type="region of interest" description="Disordered" evidence="1">
    <location>
        <begin position="122"/>
        <end position="172"/>
    </location>
</feature>
<sequence>MCRRAACSLLLQRPACRRPRVVPGGDPAHTECGGNCTPHGPSDSGAEGSIHARCSRTDSTPGAWGRFARRQARLGTQEGSRSQTKAVGRRRGPPTSREDPGDGLGQGRLLGHHEHGLHLASGCQRPTSLRSQETAQTPRGSSVTPTPEMKDRRTTARLPAQPATLSGRTHRR</sequence>
<gene>
    <name evidence="2" type="ORF">E5288_WYG019140</name>
</gene>
<protein>
    <submittedName>
        <fullName evidence="2">Uncharacterized protein</fullName>
    </submittedName>
</protein>
<feature type="compositionally biased region" description="Polar residues" evidence="1">
    <location>
        <begin position="163"/>
        <end position="172"/>
    </location>
</feature>
<dbReference type="Proteomes" id="UP000322234">
    <property type="component" value="Unassembled WGS sequence"/>
</dbReference>
<organism evidence="2 3">
    <name type="scientific">Bos mutus</name>
    <name type="common">wild yak</name>
    <dbReference type="NCBI Taxonomy" id="72004"/>
    <lineage>
        <taxon>Eukaryota</taxon>
        <taxon>Metazoa</taxon>
        <taxon>Chordata</taxon>
        <taxon>Craniata</taxon>
        <taxon>Vertebrata</taxon>
        <taxon>Euteleostomi</taxon>
        <taxon>Mammalia</taxon>
        <taxon>Eutheria</taxon>
        <taxon>Laurasiatheria</taxon>
        <taxon>Artiodactyla</taxon>
        <taxon>Ruminantia</taxon>
        <taxon>Pecora</taxon>
        <taxon>Bovidae</taxon>
        <taxon>Bovinae</taxon>
        <taxon>Bos</taxon>
    </lineage>
</organism>